<feature type="domain" description="PHD-type" evidence="19">
    <location>
        <begin position="568"/>
        <end position="622"/>
    </location>
</feature>
<evidence type="ECO:0000256" key="11">
    <source>
        <dbReference type="ARBA" id="ARBA00023015"/>
    </source>
</evidence>
<keyword evidence="13" id="KW-0238">DNA-binding</keyword>
<evidence type="ECO:0000256" key="9">
    <source>
        <dbReference type="ARBA" id="ARBA00022833"/>
    </source>
</evidence>
<evidence type="ECO:0000259" key="22">
    <source>
        <dbReference type="PROSITE" id="PS51030"/>
    </source>
</evidence>
<dbReference type="PROSITE" id="PS01359">
    <property type="entry name" value="ZF_PHD_1"/>
    <property type="match status" value="1"/>
</dbReference>
<organism evidence="26">
    <name type="scientific">Diabrotica virgifera virgifera</name>
    <name type="common">western corn rootworm</name>
    <dbReference type="NCBI Taxonomy" id="50390"/>
    <lineage>
        <taxon>Eukaryota</taxon>
        <taxon>Metazoa</taxon>
        <taxon>Ecdysozoa</taxon>
        <taxon>Arthropoda</taxon>
        <taxon>Hexapoda</taxon>
        <taxon>Insecta</taxon>
        <taxon>Pterygota</taxon>
        <taxon>Neoptera</taxon>
        <taxon>Endopterygota</taxon>
        <taxon>Coleoptera</taxon>
        <taxon>Polyphaga</taxon>
        <taxon>Cucujiformia</taxon>
        <taxon>Chrysomeloidea</taxon>
        <taxon>Chrysomelidae</taxon>
        <taxon>Galerucinae</taxon>
        <taxon>Diabroticina</taxon>
        <taxon>Diabroticites</taxon>
        <taxon>Diabrotica</taxon>
    </lineage>
</organism>
<evidence type="ECO:0000256" key="12">
    <source>
        <dbReference type="ARBA" id="ARBA00023117"/>
    </source>
</evidence>
<dbReference type="SUPFAM" id="SSF57903">
    <property type="entry name" value="FYVE/PHD zinc finger"/>
    <property type="match status" value="2"/>
</dbReference>
<dbReference type="SMART" id="SM00317">
    <property type="entry name" value="SET"/>
    <property type="match status" value="1"/>
</dbReference>
<keyword evidence="7" id="KW-0677">Repeat</keyword>
<dbReference type="Pfam" id="PF13771">
    <property type="entry name" value="zf-HC5HC2H"/>
    <property type="match status" value="1"/>
</dbReference>
<reference evidence="24" key="2">
    <citation type="submission" date="2025-05" db="UniProtKB">
        <authorList>
            <consortium name="EnsemblMetazoa"/>
        </authorList>
    </citation>
    <scope>IDENTIFICATION</scope>
</reference>
<dbReference type="SMART" id="SM00541">
    <property type="entry name" value="FYRN"/>
    <property type="match status" value="1"/>
</dbReference>
<dbReference type="InParanoid" id="A0A6P7GUZ7"/>
<evidence type="ECO:0000313" key="24">
    <source>
        <dbReference type="EnsemblMetazoa" id="XP_050519605.1"/>
    </source>
</evidence>
<gene>
    <name evidence="26" type="primary">LOC114343203</name>
</gene>
<sequence length="2622" mass="294504">MGRSKFPGKPSKHIHRKRVNVLPPTGEITNIEYNTSVIVGSVVENKQDEDLTESDSESAPPENALKKSVSIRRRLTRKRNLNSSLRNKNVTKRTLLSKMCTKSSVKTKLKSTLNQKAVHTCNGSCCNKVSKETTNLVGKFVLPTRSVHSSRVIKPNKRFISDINEAVTLKKKVSIVKRHCVKQEDDKAKFLESGSLNGDKTTFTNGHRVVLRQARLKIPNQIGLQGPFSTKPNSSPGAVTCGVCGAIRFYRFIKQARKFNIYSCESCRKFIARMIKRQACGNENNQITLVCNKGQGNCLLPPVVRNQQWKLNKCTYRAKCSACWLKLCVRAFYLPPSLKQGLSLMLPKYMQGLDVSLSNTQSPSLWQANVETKLVIEKPQEATMKKRPVRSKNPKSQVIAVPSGTNSDIKRQKIDLKGPRVKHVCRSASIVLGQPFAIFPEGEKKCDNQEQENDIKIAEDKTASDKSINEVKSTVFWKNDSIPSEPESSCSDGSSKNSSSESADFTKRERLLRNVSTLQSSIQPKSDRKRNLVDPQTAILIDFWDGFDPEVVSQYGFCIIGSERFTMPSICFLCGSAGKESMLYCSICCEPYHSFCLEQFQTVPIDKGLKYYTWICPRCTTCNECNKVDRLKVNCQKCLKSYHPECFNSKWNSEDKPSVCSKCVKCKSCGTPNITKFVGNLPLCMSCFKYRKMGKFCPICQHCYDENDCCSKMMECAKCCKWVHANCEHLTEDQYQMLSVLPKSAEYLCPSCCNSPGSIPNWKKAIIHEMKSSFIHILRQLSKNKTARTLLKWSPVHDTTSSNKTVTHARKLQFLDGSLDMDNNNSSKEPLDINKIYSFEENERYEASLNKVTNTLSVVDIKNKLLSNEYSSITEFNKEIEESLKSTNSEELLKIYQSIFHDVFPWYQNASKEDLSDGLKKDSVGESQDTIDDTIPSLFIDLALPVIDTRLCVFCKGIGDGSSSKESRLVYCGQNEWVHANCALWSSEVYEEIDGSLQNVQNALNRGRLIRCAHCKQKGASVGCCFKGCHETYHFPCARSCKLKFLYDKTVYCSSHDLPKNSHIISLEKEFDIDRSVFVEVDQKKRKYSAEIDKTTFMIGSLCITNLGKIDPIISDTTECIIPIGFACTKMFWSTTEPWKLVPYTVTVSVKNYNSNTLIIDRNFTIDHSRDKLVVEKMLREINIWQRDLDRKVSDIDSEDDEEQRTVLLSPELTDAILEELPHDLLDGISVQDIFPKFSYDELLDYKHDLNLSESYKRSDIDEDLDVDMKNKEYKKNKIDALSKTRATSKSCSLTLSCKLDSSLSPSVKKRKIATTRETNVMYQLLQVDGNLDDCSSSECGSPSEVTGTNVWGSYISEEPVTCDKCQSTYRTQASYARHLESCESFSASDDDSELNVEQEILPTYTNSNTNFIDNQVVVDVNEPVLISSFESYQSEIHTSVLNTQSFVTSKSSSEVVPSEIIIPSISQATEHKPVLHSLSVNAVTPLTLETSQPEQTFSINQPTIINDPGVSVHTNQAQFCVNQTVPLCVNQPITLQQNNIQVNPSTYSGNQVSFINPNASISINSVQPTNSAQLNQQQLDFQTPSVTIQPVSYNNIINVGSQNQFTLNGKLIQNPVLQAVNVQGAQWVRQVAKPTIVTQKTVKPRNRSRALAARRNQCEQGAIILPQNSSQVIVQQLPSTSYVPFVDAFQQPGQNIQYVTTLAPQVNTVPAQSIVQIQPDTNIISIVPGLQQAMYIQQPRVENQLVVDSNGTLGWSQQQTVQPVYYGFETIVQNTVMQSQQFLPTTMPGVLTANSSYSTTTQVFQTSKLEPVLDVTSNSFVLVNPGQLVNSQPIVNTQPIVNSQQIVNTQPQSIINSQTMVPQQVVSQQPVINSQIVSQQPIVSTQPVINTQPVVNSQPVVHTQPAVNSQPFINSQPIVNSQAIVNSQQIVNSQPVIPSQQLESTHNTHHLTASHEADPFINTPTVTSPPSIVTPRPVELQQVQNIKINTINNVLPQRKEIIRQDIKKEMSNLPTGIQNISMLPQKQEPKISHSQIPMKTSPNTMPIPMQPVKYNQAPNKPAAPASSQILLPTAPFVSEQRIPTNIVTPIPKPPSVSSRPMNRVLPMLTNNTKGPKKNFDDKLFFPDEKKKPIQIQKVYEIKASKPKLESIKTVEADSKLITPIFDPLPIPKLAVIKEEKKDKRLKQELPPKTCKSIESESVLKLDPPKVEPIKIDPPEEKEPIVEEIKPVQTTISADTKLDTSLKLIFQKQGQDGTYKISSNFSTKQPVQVVPLKPIKSNYTPPPLEKPKKKEIKPLEPEKFEESSKSQLAKKESETTSIMYTIETREGFKYTSSSVGDLWSRVLETVQSARVAHNMPPLPTNNGSLLNSLQILGFKSNGSKFLLEQLPGASKCTKYQSVFNFPPHASEMDSELTQDHIHGAIRCAPYENNNKEPYDMFGWLSSQHRQPAKISLESQEQTSRRVVNLPMAMKFRQLKLTSKYSVGVYRSPIHGRGLFCLRDIESGEMVIEYAGEVIRSILTDKREKLYNAKNIGCYMFRVDDNFVVDATMKGNAARFINHSCDPNCYSKVVEILGHKHIIIFALRRIPSGEELTYDYKFPFEEDKIPCTCGYKKCRKFLN</sequence>
<proteinExistence type="predicted"/>
<feature type="region of interest" description="Disordered" evidence="18">
    <location>
        <begin position="48"/>
        <end position="67"/>
    </location>
</feature>
<dbReference type="Gene3D" id="2.170.270.10">
    <property type="entry name" value="SET domain"/>
    <property type="match status" value="1"/>
</dbReference>
<dbReference type="GO" id="GO:0098687">
    <property type="term" value="C:chromosomal region"/>
    <property type="evidence" value="ECO:0007669"/>
    <property type="project" value="UniProtKB-ARBA"/>
</dbReference>
<evidence type="ECO:0000256" key="5">
    <source>
        <dbReference type="ARBA" id="ARBA00022691"/>
    </source>
</evidence>
<protein>
    <recommendedName>
        <fullName evidence="16">Histone-lysine N-methyltransferase trithorax</fullName>
        <ecNumber evidence="2">2.1.1.355</ecNumber>
    </recommendedName>
</protein>
<dbReference type="CDD" id="cd19170">
    <property type="entry name" value="SET_KMT2A_2B"/>
    <property type="match status" value="1"/>
</dbReference>
<dbReference type="GO" id="GO:0043565">
    <property type="term" value="F:sequence-specific DNA binding"/>
    <property type="evidence" value="ECO:0007669"/>
    <property type="project" value="InterPro"/>
</dbReference>
<dbReference type="PROSITE" id="PS50016">
    <property type="entry name" value="ZF_PHD_2"/>
    <property type="match status" value="2"/>
</dbReference>
<dbReference type="FunCoup" id="A0A6P7GUZ7">
    <property type="interactions" value="1301"/>
</dbReference>
<feature type="domain" description="PHD-type" evidence="19">
    <location>
        <begin position="694"/>
        <end position="755"/>
    </location>
</feature>
<keyword evidence="11" id="KW-0805">Transcription regulation</keyword>
<evidence type="ECO:0000256" key="17">
    <source>
        <dbReference type="PROSITE-ProRule" id="PRU00146"/>
    </source>
</evidence>
<dbReference type="InterPro" id="IPR001628">
    <property type="entry name" value="Znf_hrmn_rcpt"/>
</dbReference>
<evidence type="ECO:0000256" key="10">
    <source>
        <dbReference type="ARBA" id="ARBA00022853"/>
    </source>
</evidence>
<dbReference type="InterPro" id="IPR013083">
    <property type="entry name" value="Znf_RING/FYVE/PHD"/>
</dbReference>
<comment type="subcellular location">
    <subcellularLocation>
        <location evidence="1">Nucleus</location>
    </subcellularLocation>
</comment>
<dbReference type="Pfam" id="PF05965">
    <property type="entry name" value="FYRC"/>
    <property type="match status" value="1"/>
</dbReference>
<dbReference type="Pfam" id="PF00628">
    <property type="entry name" value="PHD"/>
    <property type="match status" value="1"/>
</dbReference>
<accession>A0A6P7GUZ7</accession>
<dbReference type="PROSITE" id="PS51030">
    <property type="entry name" value="NUCLEAR_REC_DBD_2"/>
    <property type="match status" value="1"/>
</dbReference>
<keyword evidence="5" id="KW-0949">S-adenosyl-L-methionine</keyword>
<feature type="compositionally biased region" description="Low complexity" evidence="18">
    <location>
        <begin position="483"/>
        <end position="502"/>
    </location>
</feature>
<evidence type="ECO:0000313" key="26">
    <source>
        <dbReference type="RefSeq" id="XP_028149812.1"/>
    </source>
</evidence>
<dbReference type="CDD" id="cd15506">
    <property type="entry name" value="PHD1_KMT2A_like"/>
    <property type="match status" value="1"/>
</dbReference>
<dbReference type="GO" id="GO:0140949">
    <property type="term" value="F:histone H3K9 trimethyltransferase activity"/>
    <property type="evidence" value="ECO:0007669"/>
    <property type="project" value="UniProtKB-EC"/>
</dbReference>
<evidence type="ECO:0000259" key="21">
    <source>
        <dbReference type="PROSITE" id="PS50868"/>
    </source>
</evidence>
<dbReference type="RefSeq" id="XP_028149812.1">
    <property type="nucleotide sequence ID" value="XM_028294011.1"/>
</dbReference>
<evidence type="ECO:0000256" key="2">
    <source>
        <dbReference type="ARBA" id="ARBA00012183"/>
    </source>
</evidence>
<evidence type="ECO:0000313" key="25">
    <source>
        <dbReference type="Proteomes" id="UP001652700"/>
    </source>
</evidence>
<reference evidence="26" key="1">
    <citation type="submission" date="2025-04" db="UniProtKB">
        <authorList>
            <consortium name="RefSeq"/>
        </authorList>
    </citation>
    <scope>IDENTIFICATION</scope>
    <source>
        <tissue evidence="26">Whole insect</tissue>
    </source>
</reference>
<feature type="region of interest" description="Disordered" evidence="18">
    <location>
        <begin position="382"/>
        <end position="402"/>
    </location>
</feature>
<keyword evidence="15" id="KW-0539">Nucleus</keyword>
<dbReference type="InterPro" id="IPR019787">
    <property type="entry name" value="Znf_PHD-finger"/>
</dbReference>
<evidence type="ECO:0000256" key="15">
    <source>
        <dbReference type="ARBA" id="ARBA00023242"/>
    </source>
</evidence>
<feature type="domain" description="SET" evidence="20">
    <location>
        <begin position="2484"/>
        <end position="2600"/>
    </location>
</feature>
<dbReference type="Proteomes" id="UP001652700">
    <property type="component" value="Unplaced"/>
</dbReference>
<dbReference type="InterPro" id="IPR019786">
    <property type="entry name" value="Zinc_finger_PHD-type_CS"/>
</dbReference>
<dbReference type="GO" id="GO:0008270">
    <property type="term" value="F:zinc ion binding"/>
    <property type="evidence" value="ECO:0007669"/>
    <property type="project" value="UniProtKB-KW"/>
</dbReference>
<dbReference type="PROSITE" id="PS51542">
    <property type="entry name" value="FYRN"/>
    <property type="match status" value="1"/>
</dbReference>
<dbReference type="PANTHER" id="PTHR45838">
    <property type="entry name" value="HISTONE-LYSINE-N-METHYLTRANSFERASE 2 KMT2 FAMILY MEMBER"/>
    <property type="match status" value="1"/>
</dbReference>
<name>A0A6P7GUZ7_DIAVI</name>
<evidence type="ECO:0000256" key="3">
    <source>
        <dbReference type="ARBA" id="ARBA00022603"/>
    </source>
</evidence>
<dbReference type="SMART" id="SM00249">
    <property type="entry name" value="PHD"/>
    <property type="match status" value="4"/>
</dbReference>
<feature type="domain" description="Post-SET" evidence="21">
    <location>
        <begin position="2606"/>
        <end position="2622"/>
    </location>
</feature>
<evidence type="ECO:0000256" key="14">
    <source>
        <dbReference type="ARBA" id="ARBA00023163"/>
    </source>
</evidence>
<evidence type="ECO:0000256" key="18">
    <source>
        <dbReference type="SAM" id="MobiDB-lite"/>
    </source>
</evidence>
<evidence type="ECO:0000259" key="23">
    <source>
        <dbReference type="PROSITE" id="PS51805"/>
    </source>
</evidence>
<dbReference type="FunFam" id="3.30.40.10:FF:000002">
    <property type="entry name" value="Histone-lysine N-methyltransferase"/>
    <property type="match status" value="1"/>
</dbReference>
<dbReference type="PROSITE" id="PS51805">
    <property type="entry name" value="EPHD"/>
    <property type="match status" value="1"/>
</dbReference>
<dbReference type="OrthoDB" id="308383at2759"/>
<dbReference type="GO" id="GO:0045893">
    <property type="term" value="P:positive regulation of DNA-templated transcription"/>
    <property type="evidence" value="ECO:0007669"/>
    <property type="project" value="TreeGrafter"/>
</dbReference>
<keyword evidence="25" id="KW-1185">Reference proteome</keyword>
<dbReference type="Pfam" id="PF05964">
    <property type="entry name" value="FYRN"/>
    <property type="match status" value="1"/>
</dbReference>
<dbReference type="InterPro" id="IPR034732">
    <property type="entry name" value="EPHD"/>
</dbReference>
<dbReference type="PROSITE" id="PS50868">
    <property type="entry name" value="POST_SET"/>
    <property type="match status" value="1"/>
</dbReference>
<feature type="domain" description="Nuclear receptor" evidence="22">
    <location>
        <begin position="238"/>
        <end position="340"/>
    </location>
</feature>
<keyword evidence="6" id="KW-0479">Metal-binding</keyword>
<evidence type="ECO:0000256" key="13">
    <source>
        <dbReference type="ARBA" id="ARBA00023125"/>
    </source>
</evidence>
<evidence type="ECO:0000256" key="8">
    <source>
        <dbReference type="ARBA" id="ARBA00022771"/>
    </source>
</evidence>
<dbReference type="SMART" id="SM00542">
    <property type="entry name" value="FYRC"/>
    <property type="match status" value="1"/>
</dbReference>
<evidence type="ECO:0000256" key="7">
    <source>
        <dbReference type="ARBA" id="ARBA00022737"/>
    </source>
</evidence>
<dbReference type="Gene3D" id="3.30.160.360">
    <property type="match status" value="1"/>
</dbReference>
<dbReference type="EnsemblMetazoa" id="XM_050663648.1">
    <property type="protein sequence ID" value="XP_050519605.1"/>
    <property type="gene ID" value="LOC126893446"/>
</dbReference>
<dbReference type="InterPro" id="IPR047219">
    <property type="entry name" value="KMT2A_2B_SET"/>
</dbReference>
<evidence type="ECO:0000256" key="6">
    <source>
        <dbReference type="ARBA" id="ARBA00022723"/>
    </source>
</evidence>
<dbReference type="InterPro" id="IPR003889">
    <property type="entry name" value="FYrich_C"/>
</dbReference>
<dbReference type="FunFam" id="2.170.270.10:FF:000004">
    <property type="entry name" value="Histone-lysine N-methyltransferase"/>
    <property type="match status" value="1"/>
</dbReference>
<dbReference type="GO" id="GO:0042800">
    <property type="term" value="F:histone H3K4 methyltransferase activity"/>
    <property type="evidence" value="ECO:0007669"/>
    <property type="project" value="TreeGrafter"/>
</dbReference>
<keyword evidence="8 17" id="KW-0863">Zinc-finger</keyword>
<dbReference type="GO" id="GO:0005700">
    <property type="term" value="C:polytene chromosome"/>
    <property type="evidence" value="ECO:0007669"/>
    <property type="project" value="UniProtKB-ARBA"/>
</dbReference>
<dbReference type="SUPFAM" id="SSF82199">
    <property type="entry name" value="SET domain"/>
    <property type="match status" value="1"/>
</dbReference>
<dbReference type="EC" id="2.1.1.355" evidence="2"/>
<keyword evidence="9" id="KW-0862">Zinc</keyword>
<dbReference type="InterPro" id="IPR001214">
    <property type="entry name" value="SET_dom"/>
</dbReference>
<dbReference type="Gene3D" id="3.30.40.10">
    <property type="entry name" value="Zinc/RING finger domain, C3HC4 (zinc finger)"/>
    <property type="match status" value="3"/>
</dbReference>
<dbReference type="PROSITE" id="PS51543">
    <property type="entry name" value="FYRC"/>
    <property type="match status" value="1"/>
</dbReference>
<feature type="compositionally biased region" description="Basic and acidic residues" evidence="18">
    <location>
        <begin position="2289"/>
        <end position="2312"/>
    </location>
</feature>
<keyword evidence="3" id="KW-0489">Methyltransferase</keyword>
<dbReference type="InterPro" id="IPR003616">
    <property type="entry name" value="Post-SET_dom"/>
</dbReference>
<keyword evidence="10" id="KW-0156">Chromatin regulator</keyword>
<dbReference type="CDD" id="cd15508">
    <property type="entry name" value="PHD3_KMT2A_like"/>
    <property type="match status" value="1"/>
</dbReference>
<dbReference type="InterPro" id="IPR003888">
    <property type="entry name" value="FYrich_N"/>
</dbReference>
<evidence type="ECO:0000259" key="19">
    <source>
        <dbReference type="PROSITE" id="PS50016"/>
    </source>
</evidence>
<dbReference type="PANTHER" id="PTHR45838:SF4">
    <property type="entry name" value="HISTONE-LYSINE N-METHYLTRANSFERASE TRITHORAX"/>
    <property type="match status" value="1"/>
</dbReference>
<feature type="region of interest" description="Disordered" evidence="18">
    <location>
        <begin position="479"/>
        <end position="506"/>
    </location>
</feature>
<evidence type="ECO:0000256" key="16">
    <source>
        <dbReference type="ARBA" id="ARBA00071661"/>
    </source>
</evidence>
<dbReference type="GO" id="GO:0003700">
    <property type="term" value="F:DNA-binding transcription factor activity"/>
    <property type="evidence" value="ECO:0007669"/>
    <property type="project" value="InterPro"/>
</dbReference>
<evidence type="ECO:0000256" key="4">
    <source>
        <dbReference type="ARBA" id="ARBA00022679"/>
    </source>
</evidence>
<dbReference type="InterPro" id="IPR011011">
    <property type="entry name" value="Znf_FYVE_PHD"/>
</dbReference>
<evidence type="ECO:0000256" key="1">
    <source>
        <dbReference type="ARBA" id="ARBA00004123"/>
    </source>
</evidence>
<keyword evidence="12" id="KW-0103">Bromodomain</keyword>
<dbReference type="InterPro" id="IPR046341">
    <property type="entry name" value="SET_dom_sf"/>
</dbReference>
<dbReference type="PROSITE" id="PS50280">
    <property type="entry name" value="SET"/>
    <property type="match status" value="1"/>
</dbReference>
<dbReference type="InterPro" id="IPR001965">
    <property type="entry name" value="Znf_PHD"/>
</dbReference>
<keyword evidence="14" id="KW-0804">Transcription</keyword>
<keyword evidence="4" id="KW-0808">Transferase</keyword>
<dbReference type="GO" id="GO:0032259">
    <property type="term" value="P:methylation"/>
    <property type="evidence" value="ECO:0007669"/>
    <property type="project" value="UniProtKB-KW"/>
</dbReference>
<evidence type="ECO:0000259" key="20">
    <source>
        <dbReference type="PROSITE" id="PS50280"/>
    </source>
</evidence>
<feature type="region of interest" description="Disordered" evidence="18">
    <location>
        <begin position="2277"/>
        <end position="2312"/>
    </location>
</feature>
<feature type="domain" description="PHD-type" evidence="23">
    <location>
        <begin position="949"/>
        <end position="1057"/>
    </location>
</feature>
<dbReference type="GO" id="GO:0035097">
    <property type="term" value="C:histone methyltransferase complex"/>
    <property type="evidence" value="ECO:0007669"/>
    <property type="project" value="TreeGrafter"/>
</dbReference>
<dbReference type="Pfam" id="PF00856">
    <property type="entry name" value="SET"/>
    <property type="match status" value="1"/>
</dbReference>